<evidence type="ECO:0000313" key="2">
    <source>
        <dbReference type="EMBL" id="KAF0414927.1"/>
    </source>
</evidence>
<dbReference type="EMBL" id="WENB01000001">
    <property type="protein sequence ID" value="KAF0414927.1"/>
    <property type="molecule type" value="Genomic_DNA"/>
</dbReference>
<dbReference type="InterPro" id="IPR018330">
    <property type="entry name" value="RecT_fam"/>
</dbReference>
<evidence type="ECO:0000313" key="5">
    <source>
        <dbReference type="Proteomes" id="UP000743107"/>
    </source>
</evidence>
<sequence length="283" mass="31775">MSNELKQKDITDSVMGRLTELKAEGLELPSNYSPQNALKSAYFALQKVKTNKNDGNKPALEVASLSSVANALLDMVIQGLSPAKTQCYFICRKDYSTNQFEIDMNRSYFGTQAVIKRLKDVDDIWAEVVHEGDKFEIESKNGRLIVKEFEPSFANLDNPIIGTYAVVKMADGEMIYTVMTKKQIDQSWSHAKTNKVQKEFPEEMAKRTVINRAAKNIINTSGDSDLLVESINDTTSNEYENSRDERKDVTPAEPTKIDSILAPETEEESIDDNSREEVPANAE</sequence>
<dbReference type="GO" id="GO:0003677">
    <property type="term" value="F:DNA binding"/>
    <property type="evidence" value="ECO:0007669"/>
    <property type="project" value="InterPro"/>
</dbReference>
<evidence type="ECO:0000313" key="4">
    <source>
        <dbReference type="Proteomes" id="UP000472573"/>
    </source>
</evidence>
<dbReference type="RefSeq" id="WP_138428639.1">
    <property type="nucleotide sequence ID" value="NZ_CP065967.1"/>
</dbReference>
<dbReference type="AlphaFoldDB" id="A0A6L5A3R2"/>
<evidence type="ECO:0000256" key="1">
    <source>
        <dbReference type="SAM" id="MobiDB-lite"/>
    </source>
</evidence>
<feature type="compositionally biased region" description="Basic and acidic residues" evidence="1">
    <location>
        <begin position="272"/>
        <end position="283"/>
    </location>
</feature>
<evidence type="ECO:0000313" key="3">
    <source>
        <dbReference type="EMBL" id="MBF7126616.1"/>
    </source>
</evidence>
<accession>A0A6L5A3R2</accession>
<dbReference type="EMBL" id="JADOFV010000001">
    <property type="protein sequence ID" value="MBF7126616.1"/>
    <property type="molecule type" value="Genomic_DNA"/>
</dbReference>
<comment type="caution">
    <text evidence="3">The sequence shown here is derived from an EMBL/GenBank/DDBJ whole genome shotgun (WGS) entry which is preliminary data.</text>
</comment>
<dbReference type="Pfam" id="PF03837">
    <property type="entry name" value="RecT"/>
    <property type="match status" value="1"/>
</dbReference>
<feature type="region of interest" description="Disordered" evidence="1">
    <location>
        <begin position="234"/>
        <end position="283"/>
    </location>
</feature>
<reference evidence="4" key="3">
    <citation type="submission" date="2020-03" db="EMBL/GenBank/DDBJ databases">
        <title>SpeciesPrimer: A bioinformatics pipeline dedicated to the design of qPCR primers for the quantification of bacterial species.</title>
        <authorList>
            <person name="Dreier M."/>
            <person name="Berthoud H."/>
            <person name="Shani N."/>
            <person name="Wechsler D."/>
            <person name="Junier P."/>
        </authorList>
    </citation>
    <scope>NUCLEOTIDE SEQUENCE [LARGE SCALE GENOMIC DNA]</scope>
    <source>
        <strain evidence="4">FAM13073</strain>
    </source>
</reference>
<reference evidence="2 4" key="1">
    <citation type="submission" date="2019-10" db="EMBL/GenBank/DDBJ databases">
        <authorList>
            <person name="Irmler S."/>
            <person name="Berthoud H."/>
            <person name="Roetschi A."/>
            <person name="Arias E."/>
            <person name="Shani N."/>
            <person name="Wuethrich D."/>
            <person name="Bruggmann R."/>
        </authorList>
    </citation>
    <scope>NUCLEOTIDE SEQUENCE [LARGE SCALE GENOMIC DNA]</scope>
    <source>
        <strain evidence="2 4">FAM13073</strain>
    </source>
</reference>
<reference evidence="2" key="2">
    <citation type="submission" date="2019-12" db="EMBL/GenBank/DDBJ databases">
        <title>SpeciesPrimer: A bioinformatics pipeline dedicated to the design of qPCR primers for the quantification of bacterial species.</title>
        <authorList>
            <person name="Dreier M."/>
            <person name="Berthoud H."/>
            <person name="Shani N."/>
            <person name="Wechsler D."/>
            <person name="Junier P."/>
        </authorList>
    </citation>
    <scope>NUCLEOTIDE SEQUENCE</scope>
    <source>
        <strain evidence="2">FAM13073</strain>
    </source>
</reference>
<protein>
    <submittedName>
        <fullName evidence="3">Recombinase RecT</fullName>
    </submittedName>
</protein>
<feature type="compositionally biased region" description="Basic and acidic residues" evidence="1">
    <location>
        <begin position="240"/>
        <end position="250"/>
    </location>
</feature>
<dbReference type="Proteomes" id="UP000743107">
    <property type="component" value="Unassembled WGS sequence"/>
</dbReference>
<reference evidence="3" key="4">
    <citation type="submission" date="2020-11" db="EMBL/GenBank/DDBJ databases">
        <title>Antibiotic susceptibility profiles of Pediococcus pentosaceus from various origins and their implications for the safety assessment of strains with food-technology applications.</title>
        <authorList>
            <person name="Shani N."/>
            <person name="Oberhaensli S."/>
            <person name="Arias E."/>
        </authorList>
    </citation>
    <scope>NUCLEOTIDE SEQUENCE</scope>
    <source>
        <strain evidence="3">FAM 19164</strain>
    </source>
</reference>
<dbReference type="GO" id="GO:0006259">
    <property type="term" value="P:DNA metabolic process"/>
    <property type="evidence" value="ECO:0007669"/>
    <property type="project" value="InterPro"/>
</dbReference>
<gene>
    <name evidence="2" type="ORF">GBO79_00990</name>
    <name evidence="3" type="ORF">ITQ97_02035</name>
</gene>
<name>A0A6L5A3R2_PEDPE</name>
<organism evidence="3 5">
    <name type="scientific">Pediococcus pentosaceus</name>
    <dbReference type="NCBI Taxonomy" id="1255"/>
    <lineage>
        <taxon>Bacteria</taxon>
        <taxon>Bacillati</taxon>
        <taxon>Bacillota</taxon>
        <taxon>Bacilli</taxon>
        <taxon>Lactobacillales</taxon>
        <taxon>Lactobacillaceae</taxon>
        <taxon>Pediococcus</taxon>
    </lineage>
</organism>
<dbReference type="Proteomes" id="UP000472573">
    <property type="component" value="Unassembled WGS sequence"/>
</dbReference>
<keyword evidence="4" id="KW-1185">Reference proteome</keyword>
<proteinExistence type="predicted"/>